<feature type="transmembrane region" description="Helical" evidence="1">
    <location>
        <begin position="12"/>
        <end position="34"/>
    </location>
</feature>
<reference evidence="2 3" key="1">
    <citation type="submission" date="2021-08" db="EMBL/GenBank/DDBJ databases">
        <title>Streptomyces sp. PTM05 isolated from lichen.</title>
        <authorList>
            <person name="Somphong A."/>
            <person name="Phongsopitanun W."/>
            <person name="Tanasupawat S."/>
        </authorList>
    </citation>
    <scope>NUCLEOTIDE SEQUENCE [LARGE SCALE GENOMIC DNA]</scope>
    <source>
        <strain evidence="2 3">Ptm05</strain>
    </source>
</reference>
<dbReference type="RefSeq" id="WP_222973585.1">
    <property type="nucleotide sequence ID" value="NZ_JAINVZ010000002.1"/>
</dbReference>
<evidence type="ECO:0008006" key="4">
    <source>
        <dbReference type="Google" id="ProtNLM"/>
    </source>
</evidence>
<gene>
    <name evidence="2" type="ORF">K7472_02750</name>
</gene>
<evidence type="ECO:0000313" key="3">
    <source>
        <dbReference type="Proteomes" id="UP001198565"/>
    </source>
</evidence>
<dbReference type="Proteomes" id="UP001198565">
    <property type="component" value="Unassembled WGS sequence"/>
</dbReference>
<accession>A0ABS7QKQ1</accession>
<evidence type="ECO:0000313" key="2">
    <source>
        <dbReference type="EMBL" id="MBY8883762.1"/>
    </source>
</evidence>
<organism evidence="2 3">
    <name type="scientific">Streptantibioticus parmotrematis</name>
    <dbReference type="NCBI Taxonomy" id="2873249"/>
    <lineage>
        <taxon>Bacteria</taxon>
        <taxon>Bacillati</taxon>
        <taxon>Actinomycetota</taxon>
        <taxon>Actinomycetes</taxon>
        <taxon>Kitasatosporales</taxon>
        <taxon>Streptomycetaceae</taxon>
        <taxon>Streptantibioticus</taxon>
    </lineage>
</organism>
<keyword evidence="1" id="KW-0472">Membrane</keyword>
<feature type="transmembrane region" description="Helical" evidence="1">
    <location>
        <begin position="40"/>
        <end position="60"/>
    </location>
</feature>
<sequence>MLRTLQPLRHSRGTLVSLGGLLVGILGLVVQWFADPAKFGGFPPGILFLIVFGLLTAVTAKWWWHPVFAVFIAFWIVGVGGLAGQLTPNLTSHNPGTVTGNVIMTLGLAVTFVAGILSMITARRTRRTAPTAPLRAHQR</sequence>
<evidence type="ECO:0000256" key="1">
    <source>
        <dbReference type="SAM" id="Phobius"/>
    </source>
</evidence>
<keyword evidence="3" id="KW-1185">Reference proteome</keyword>
<keyword evidence="1" id="KW-0812">Transmembrane</keyword>
<keyword evidence="1" id="KW-1133">Transmembrane helix</keyword>
<feature type="transmembrane region" description="Helical" evidence="1">
    <location>
        <begin position="98"/>
        <end position="120"/>
    </location>
</feature>
<dbReference type="EMBL" id="JAINVZ010000002">
    <property type="protein sequence ID" value="MBY8883762.1"/>
    <property type="molecule type" value="Genomic_DNA"/>
</dbReference>
<comment type="caution">
    <text evidence="2">The sequence shown here is derived from an EMBL/GenBank/DDBJ whole genome shotgun (WGS) entry which is preliminary data.</text>
</comment>
<name>A0ABS7QKQ1_9ACTN</name>
<feature type="transmembrane region" description="Helical" evidence="1">
    <location>
        <begin position="67"/>
        <end position="86"/>
    </location>
</feature>
<protein>
    <recommendedName>
        <fullName evidence="4">Integral membrane protein</fullName>
    </recommendedName>
</protein>
<proteinExistence type="predicted"/>